<name>A0ABT7QU55_9BACT</name>
<comment type="caution">
    <text evidence="1">The sequence shown here is derived from an EMBL/GenBank/DDBJ whole genome shotgun (WGS) entry which is preliminary data.</text>
</comment>
<dbReference type="EMBL" id="JAQIBC010000010">
    <property type="protein sequence ID" value="MDM5264618.1"/>
    <property type="molecule type" value="Genomic_DNA"/>
</dbReference>
<dbReference type="RefSeq" id="WP_289402528.1">
    <property type="nucleotide sequence ID" value="NZ_JAQIBC010000010.1"/>
</dbReference>
<accession>A0ABT7QU55</accession>
<dbReference type="Proteomes" id="UP001169066">
    <property type="component" value="Unassembled WGS sequence"/>
</dbReference>
<sequence>MVRSCLSFIAIMLLFGCTSKQETDLIASYSEKMTYHKQLQKTEKTQLYQNNETKVLLTATYLYTPNFENNDTRDEVFIVGLSVEDKASGELNGEGNILTLNGKRAKSIQALSHEDEQLKKLSFVTPWSSYYLVTFPHESNKKITLLFESTLYGKGELHFAKVAKYVLSKEAF</sequence>
<evidence type="ECO:0008006" key="3">
    <source>
        <dbReference type="Google" id="ProtNLM"/>
    </source>
</evidence>
<organism evidence="1 2">
    <name type="scientific">Sulfurovum xiamenensis</name>
    <dbReference type="NCBI Taxonomy" id="3019066"/>
    <lineage>
        <taxon>Bacteria</taxon>
        <taxon>Pseudomonadati</taxon>
        <taxon>Campylobacterota</taxon>
        <taxon>Epsilonproteobacteria</taxon>
        <taxon>Campylobacterales</taxon>
        <taxon>Sulfurovaceae</taxon>
        <taxon>Sulfurovum</taxon>
    </lineage>
</organism>
<evidence type="ECO:0000313" key="2">
    <source>
        <dbReference type="Proteomes" id="UP001169066"/>
    </source>
</evidence>
<protein>
    <recommendedName>
        <fullName evidence="3">Lipoprotein</fullName>
    </recommendedName>
</protein>
<proteinExistence type="predicted"/>
<reference evidence="1" key="1">
    <citation type="submission" date="2023-01" db="EMBL/GenBank/DDBJ databases">
        <title>Sulfurovum sp. XTW-4 genome assembly.</title>
        <authorList>
            <person name="Wang J."/>
        </authorList>
    </citation>
    <scope>NUCLEOTIDE SEQUENCE</scope>
    <source>
        <strain evidence="1">XTW-4</strain>
    </source>
</reference>
<evidence type="ECO:0000313" key="1">
    <source>
        <dbReference type="EMBL" id="MDM5264618.1"/>
    </source>
</evidence>
<gene>
    <name evidence="1" type="ORF">PF327_10475</name>
</gene>
<dbReference type="PROSITE" id="PS51257">
    <property type="entry name" value="PROKAR_LIPOPROTEIN"/>
    <property type="match status" value="1"/>
</dbReference>
<keyword evidence="2" id="KW-1185">Reference proteome</keyword>